<keyword evidence="2" id="KW-0472">Membrane</keyword>
<protein>
    <recommendedName>
        <fullName evidence="5">Verru_Chthon cassette protein A</fullName>
    </recommendedName>
</protein>
<organism evidence="3 4">
    <name type="scientific">Terrimicrobium sacchariphilum</name>
    <dbReference type="NCBI Taxonomy" id="690879"/>
    <lineage>
        <taxon>Bacteria</taxon>
        <taxon>Pseudomonadati</taxon>
        <taxon>Verrucomicrobiota</taxon>
        <taxon>Terrimicrobiia</taxon>
        <taxon>Terrimicrobiales</taxon>
        <taxon>Terrimicrobiaceae</taxon>
        <taxon>Terrimicrobium</taxon>
    </lineage>
</organism>
<gene>
    <name evidence="3" type="ORF">TSACC_2263</name>
</gene>
<evidence type="ECO:0008006" key="5">
    <source>
        <dbReference type="Google" id="ProtNLM"/>
    </source>
</evidence>
<sequence length="1186" mass="127028">MSRCPDRFPRSTPARRTRGVALITVLSLVVIVCLILVAFVAAMRIERTASYSYSQSISAEQIGQGGLRRIIAELQNEMGKDAAPLLDYPRKPIYTNVSSTNIMPQYVGTNADMPNLLKISTTTAPYTGTLSSGRLVATSVNTSVAAQNGRFVDTNRWNLPQLGRFPGANTTPYWVLMTRSGVTNGSGIGFGATGDTLNNPAAGNTNFVIGRFAYAIYDTGGLLDITQAGHPTSISSSDLQQIKGALPGASLSDSSLSIDEQKLITWRNAASRSSYVSYVTNFLATNAIGTVYPGDNTFLSRQDLIKAAKDGIAGLSTNSLPNLTTFSRDRNAPSWGPTFNASDLGGTNSSLYAYRNNAGVSTTTPFTSANRNPNRLLPGVRFSSTHTITDYDSSGSAYTYKVEPGDAVVQRRFPLPRLAWVGSSGPNGVTAAAVRACFGLSWGASADPNLAGVNVWKYEELTPQSTIKTLDQVASEGRAPNFFELLQAAILRGSLGVNGNAGVTSGTAYNLSIQQTFPAFQILRMGAAAIDQADVDSYPTVIEYQQSGSAWQACGVESLPGIISVTPVVGVPYSSPQTEGETSATAAVYLSFNLWNPHRTTPNNVPELRIRARGSVGVYNMHGDPAVLTSTLGSKSEPGYLADIDEAIELTPSARTGFTTPATLMTTDLQGAKPPATVPTDVDRGEWVEALPLGASLSTSIAALRLSDFRYKLGAASAITTERYQSTKVALGYDNTSPFNAVMEFKSPSGAWVPYQFATGMNNDLTWFNSLGGNFYVVSANARTDGKYFANFIAYLGGTYPAGWTINANSGAVYHGVTNDPWSSPAGTGTVYLTYNNTWERSLMFASNDPRSTRFNTWMFTRNGTVPLGAARSMLLWSSTNNAAPFEKGFGGDSNAVQLKPAIFGTSYFPAQLSRNNFGSSTAISAPDNGVTRTGAGSETSYTDSDGLRRVADSGLYIDAGATTGNPFERALDKPIVLNRPFRSVGELGFVFRDNPWRTADLFSSKSADSALLDVFTIQQSTEPVISGRVNLNTRNPAVLKSLLSDALVDPIDASSLSATDAANLAAAITQFTSTNKLINKSDLVNLVSPYLSPTTGTTKSANFSTLDDQNLKPRREAFIRALSDTTQTRTWNLMIDIIAQSGRYGPAASALDKFIVESERRYWLHVAIDRFTGEVLDQKLEVVTE</sequence>
<reference evidence="4" key="1">
    <citation type="journal article" date="2017" name="Genome Announc.">
        <title>Draft Genome Sequence of Terrimicrobium sacchariphilum NM-5T, a Facultative Anaerobic Soil Bacterium of the Class Spartobacteria.</title>
        <authorList>
            <person name="Qiu Y.L."/>
            <person name="Tourlousse D.M."/>
            <person name="Matsuura N."/>
            <person name="Ohashi A."/>
            <person name="Sekiguchi Y."/>
        </authorList>
    </citation>
    <scope>NUCLEOTIDE SEQUENCE [LARGE SCALE GENOMIC DNA]</scope>
    <source>
        <strain evidence="4">NM-5</strain>
    </source>
</reference>
<evidence type="ECO:0000256" key="1">
    <source>
        <dbReference type="SAM" id="MobiDB-lite"/>
    </source>
</evidence>
<feature type="transmembrane region" description="Helical" evidence="2">
    <location>
        <begin position="20"/>
        <end position="43"/>
    </location>
</feature>
<feature type="region of interest" description="Disordered" evidence="1">
    <location>
        <begin position="922"/>
        <end position="944"/>
    </location>
</feature>
<dbReference type="InParanoid" id="A0A146G1X8"/>
<name>A0A146G1X8_TERSA</name>
<accession>A0A146G1X8</accession>
<dbReference type="STRING" id="690879.TSACC_2263"/>
<dbReference type="OrthoDB" id="173922at2"/>
<proteinExistence type="predicted"/>
<evidence type="ECO:0000313" key="4">
    <source>
        <dbReference type="Proteomes" id="UP000076023"/>
    </source>
</evidence>
<evidence type="ECO:0000313" key="3">
    <source>
        <dbReference type="EMBL" id="GAT31869.1"/>
    </source>
</evidence>
<dbReference type="Proteomes" id="UP000076023">
    <property type="component" value="Unassembled WGS sequence"/>
</dbReference>
<comment type="caution">
    <text evidence="3">The sequence shown here is derived from an EMBL/GenBank/DDBJ whole genome shotgun (WGS) entry which is preliminary data.</text>
</comment>
<dbReference type="RefSeq" id="WP_153811207.1">
    <property type="nucleotide sequence ID" value="NZ_BDCO01000002.1"/>
</dbReference>
<dbReference type="EMBL" id="BDCO01000002">
    <property type="protein sequence ID" value="GAT31869.1"/>
    <property type="molecule type" value="Genomic_DNA"/>
</dbReference>
<keyword evidence="2" id="KW-0812">Transmembrane</keyword>
<evidence type="ECO:0000256" key="2">
    <source>
        <dbReference type="SAM" id="Phobius"/>
    </source>
</evidence>
<feature type="compositionally biased region" description="Polar residues" evidence="1">
    <location>
        <begin position="931"/>
        <end position="944"/>
    </location>
</feature>
<keyword evidence="2" id="KW-1133">Transmembrane helix</keyword>
<dbReference type="AlphaFoldDB" id="A0A146G1X8"/>
<keyword evidence="4" id="KW-1185">Reference proteome</keyword>